<sequence length="247" mass="27405">MTAGWMVEAIQGQTALPALAPPLSSYSFPARETLNYTVDWRVFPAGTASIHLEQQGSTMRITGSGETIQSLNLLFRVSDKYQSTFDLKTGCSYGFSKQIIEGRRQVNTDLKFDYGQHKSTQTEKNLVSGISKHEEAAIPGCVTDLLSAIFYAASQPIQMGQSFQMPLADALHTLSVAIKPLSHEEVKTPSGTYQTIRVQPVATSGVVKNKGEIWIWYTDDARHIPVQMRARLFWGTLTMRLSSIDQK</sequence>
<dbReference type="Proteomes" id="UP000253606">
    <property type="component" value="Chromosome"/>
</dbReference>
<accession>A0A2Z5G7U5</accession>
<dbReference type="InterPro" id="IPR021457">
    <property type="entry name" value="DUF3108"/>
</dbReference>
<proteinExistence type="predicted"/>
<dbReference type="KEGG" id="abas:ACPOL_6099"/>
<gene>
    <name evidence="1" type="ORF">ACPOL_6099</name>
</gene>
<reference evidence="1 2" key="1">
    <citation type="journal article" date="2018" name="Front. Microbiol.">
        <title>Hydrolytic Capabilities as a Key to Environmental Success: Chitinolytic and Cellulolytic Acidobacteria From Acidic Sub-arctic Soils and Boreal Peatlands.</title>
        <authorList>
            <person name="Belova S.E."/>
            <person name="Ravin N.V."/>
            <person name="Pankratov T.A."/>
            <person name="Rakitin A.L."/>
            <person name="Ivanova A.A."/>
            <person name="Beletsky A.V."/>
            <person name="Mardanov A.V."/>
            <person name="Sinninghe Damste J.S."/>
            <person name="Dedysh S.N."/>
        </authorList>
    </citation>
    <scope>NUCLEOTIDE SEQUENCE [LARGE SCALE GENOMIC DNA]</scope>
    <source>
        <strain evidence="1 2">SBC82</strain>
    </source>
</reference>
<keyword evidence="2" id="KW-1185">Reference proteome</keyword>
<dbReference type="EMBL" id="CP030840">
    <property type="protein sequence ID" value="AXC15343.1"/>
    <property type="molecule type" value="Genomic_DNA"/>
</dbReference>
<name>A0A2Z5G7U5_9BACT</name>
<dbReference type="AlphaFoldDB" id="A0A2Z5G7U5"/>
<evidence type="ECO:0008006" key="3">
    <source>
        <dbReference type="Google" id="ProtNLM"/>
    </source>
</evidence>
<evidence type="ECO:0000313" key="1">
    <source>
        <dbReference type="EMBL" id="AXC15343.1"/>
    </source>
</evidence>
<protein>
    <recommendedName>
        <fullName evidence="3">DUF3108 domain-containing protein</fullName>
    </recommendedName>
</protein>
<organism evidence="1 2">
    <name type="scientific">Acidisarcina polymorpha</name>
    <dbReference type="NCBI Taxonomy" id="2211140"/>
    <lineage>
        <taxon>Bacteria</taxon>
        <taxon>Pseudomonadati</taxon>
        <taxon>Acidobacteriota</taxon>
        <taxon>Terriglobia</taxon>
        <taxon>Terriglobales</taxon>
        <taxon>Acidobacteriaceae</taxon>
        <taxon>Acidisarcina</taxon>
    </lineage>
</organism>
<evidence type="ECO:0000313" key="2">
    <source>
        <dbReference type="Proteomes" id="UP000253606"/>
    </source>
</evidence>
<dbReference type="Pfam" id="PF11306">
    <property type="entry name" value="DUF3108"/>
    <property type="match status" value="1"/>
</dbReference>